<evidence type="ECO:0000313" key="1">
    <source>
        <dbReference type="EMBL" id="MBW0535342.1"/>
    </source>
</evidence>
<comment type="caution">
    <text evidence="1">The sequence shown here is derived from an EMBL/GenBank/DDBJ whole genome shotgun (WGS) entry which is preliminary data.</text>
</comment>
<keyword evidence="2" id="KW-1185">Reference proteome</keyword>
<proteinExistence type="predicted"/>
<reference evidence="1" key="1">
    <citation type="submission" date="2021-03" db="EMBL/GenBank/DDBJ databases">
        <title>Draft genome sequence of rust myrtle Austropuccinia psidii MF-1, a brazilian biotype.</title>
        <authorList>
            <person name="Quecine M.C."/>
            <person name="Pachon D.M.R."/>
            <person name="Bonatelli M.L."/>
            <person name="Correr F.H."/>
            <person name="Franceschini L.M."/>
            <person name="Leite T.F."/>
            <person name="Margarido G.R.A."/>
            <person name="Almeida C.A."/>
            <person name="Ferrarezi J.A."/>
            <person name="Labate C.A."/>
        </authorList>
    </citation>
    <scope>NUCLEOTIDE SEQUENCE</scope>
    <source>
        <strain evidence="1">MF-1</strain>
    </source>
</reference>
<evidence type="ECO:0000313" key="2">
    <source>
        <dbReference type="Proteomes" id="UP000765509"/>
    </source>
</evidence>
<name>A0A9Q3FC03_9BASI</name>
<accession>A0A9Q3FC03</accession>
<dbReference type="Proteomes" id="UP000765509">
    <property type="component" value="Unassembled WGS sequence"/>
</dbReference>
<dbReference type="AlphaFoldDB" id="A0A9Q3FC03"/>
<dbReference type="EMBL" id="AVOT02040158">
    <property type="protein sequence ID" value="MBW0535342.1"/>
    <property type="molecule type" value="Genomic_DNA"/>
</dbReference>
<sequence>MAKSKGVSEDDMIVILQADKQVEIFQRFISLVEKIRPQLRANGANFNLWLRNMIMAWTTYFMGDPDYFQQTTVDTKIKRNLVAQIYIKHSVSNSAYESVMSRIFSSNACQIYQALKDHFNHPSWSSVVFHANFIFKSSLDHSNDIN</sequence>
<organism evidence="1 2">
    <name type="scientific">Austropuccinia psidii MF-1</name>
    <dbReference type="NCBI Taxonomy" id="1389203"/>
    <lineage>
        <taxon>Eukaryota</taxon>
        <taxon>Fungi</taxon>
        <taxon>Dikarya</taxon>
        <taxon>Basidiomycota</taxon>
        <taxon>Pucciniomycotina</taxon>
        <taxon>Pucciniomycetes</taxon>
        <taxon>Pucciniales</taxon>
        <taxon>Sphaerophragmiaceae</taxon>
        <taxon>Austropuccinia</taxon>
    </lineage>
</organism>
<protein>
    <submittedName>
        <fullName evidence="1">Uncharacterized protein</fullName>
    </submittedName>
</protein>
<gene>
    <name evidence="1" type="ORF">O181_075057</name>
</gene>